<accession>A0A6N9NDB0</accession>
<dbReference type="PANTHER" id="PTHR37694:SF1">
    <property type="entry name" value="SLR8022 PROTEIN"/>
    <property type="match status" value="1"/>
</dbReference>
<dbReference type="EMBL" id="WWNE01000003">
    <property type="protein sequence ID" value="NBG64556.1"/>
    <property type="molecule type" value="Genomic_DNA"/>
</dbReference>
<dbReference type="PANTHER" id="PTHR37694">
    <property type="entry name" value="SLR8022 PROTEIN"/>
    <property type="match status" value="1"/>
</dbReference>
<sequence length="104" mass="11479">MSKCDKGEKSGIESYFKEQKAVQTSVLFSGEQGKTIALKIEAGEKLKEHTSPVDAFLICVKGEGFYATEKGDTTAMKSGDYVFIEADLKHEVVAEKESHFLLIK</sequence>
<gene>
    <name evidence="2" type="ORF">GQN54_00410</name>
</gene>
<evidence type="ECO:0000313" key="2">
    <source>
        <dbReference type="EMBL" id="NBG64556.1"/>
    </source>
</evidence>
<feature type="domain" description="Cupin type-2" evidence="1">
    <location>
        <begin position="39"/>
        <end position="98"/>
    </location>
</feature>
<evidence type="ECO:0000259" key="1">
    <source>
        <dbReference type="Pfam" id="PF07883"/>
    </source>
</evidence>
<keyword evidence="3" id="KW-1185">Reference proteome</keyword>
<dbReference type="InterPro" id="IPR014710">
    <property type="entry name" value="RmlC-like_jellyroll"/>
</dbReference>
<dbReference type="Proteomes" id="UP000470771">
    <property type="component" value="Unassembled WGS sequence"/>
</dbReference>
<dbReference type="AlphaFoldDB" id="A0A6N9NDB0"/>
<dbReference type="Gene3D" id="2.60.120.10">
    <property type="entry name" value="Jelly Rolls"/>
    <property type="match status" value="1"/>
</dbReference>
<dbReference type="Pfam" id="PF07883">
    <property type="entry name" value="Cupin_2"/>
    <property type="match status" value="1"/>
</dbReference>
<evidence type="ECO:0000313" key="3">
    <source>
        <dbReference type="Proteomes" id="UP000470771"/>
    </source>
</evidence>
<dbReference type="InterPro" id="IPR011051">
    <property type="entry name" value="RmlC_Cupin_sf"/>
</dbReference>
<reference evidence="2 3" key="1">
    <citation type="submission" date="2019-12" db="EMBL/GenBank/DDBJ databases">
        <authorList>
            <person name="Zhao J."/>
        </authorList>
    </citation>
    <scope>NUCLEOTIDE SEQUENCE [LARGE SCALE GENOMIC DNA]</scope>
    <source>
        <strain evidence="2 3">S-15</strain>
    </source>
</reference>
<comment type="caution">
    <text evidence="2">The sequence shown here is derived from an EMBL/GenBank/DDBJ whole genome shotgun (WGS) entry which is preliminary data.</text>
</comment>
<protein>
    <submittedName>
        <fullName evidence="2">Cupin domain-containing protein</fullName>
    </submittedName>
</protein>
<dbReference type="SUPFAM" id="SSF51182">
    <property type="entry name" value="RmlC-like cupins"/>
    <property type="match status" value="1"/>
</dbReference>
<proteinExistence type="predicted"/>
<dbReference type="InterPro" id="IPR013096">
    <property type="entry name" value="Cupin_2"/>
</dbReference>
<organism evidence="2 3">
    <name type="scientific">Acidiluteibacter ferrifornacis</name>
    <dbReference type="NCBI Taxonomy" id="2692424"/>
    <lineage>
        <taxon>Bacteria</taxon>
        <taxon>Pseudomonadati</taxon>
        <taxon>Bacteroidota</taxon>
        <taxon>Flavobacteriia</taxon>
        <taxon>Flavobacteriales</taxon>
        <taxon>Cryomorphaceae</taxon>
        <taxon>Acidiluteibacter</taxon>
    </lineage>
</organism>
<name>A0A6N9NDB0_9FLAO</name>